<dbReference type="NCBIfam" id="NF001567">
    <property type="entry name" value="PRK00389.1"/>
    <property type="match status" value="1"/>
</dbReference>
<dbReference type="InterPro" id="IPR027266">
    <property type="entry name" value="TrmE/GcvT-like"/>
</dbReference>
<protein>
    <recommendedName>
        <fullName evidence="2 7">Aminomethyltransferase</fullName>
        <ecNumber evidence="2 7">2.1.2.10</ecNumber>
    </recommendedName>
    <alternativeName>
        <fullName evidence="5 7">Glycine cleavage system T protein</fullName>
    </alternativeName>
</protein>
<evidence type="ECO:0000256" key="8">
    <source>
        <dbReference type="PIRSR" id="PIRSR006487-1"/>
    </source>
</evidence>
<dbReference type="InterPro" id="IPR028896">
    <property type="entry name" value="GcvT/YgfZ/DmdA"/>
</dbReference>
<dbReference type="PANTHER" id="PTHR43757">
    <property type="entry name" value="AMINOMETHYLTRANSFERASE"/>
    <property type="match status" value="1"/>
</dbReference>
<dbReference type="AlphaFoldDB" id="A0A2M7G0V4"/>
<dbReference type="Gene3D" id="3.30.70.1400">
    <property type="entry name" value="Aminomethyltransferase beta-barrel domains"/>
    <property type="match status" value="1"/>
</dbReference>
<dbReference type="GO" id="GO:0019464">
    <property type="term" value="P:glycine decarboxylation via glycine cleavage system"/>
    <property type="evidence" value="ECO:0007669"/>
    <property type="project" value="UniProtKB-UniRule"/>
</dbReference>
<feature type="domain" description="Aminomethyltransferase C-terminal" evidence="10">
    <location>
        <begin position="285"/>
        <end position="363"/>
    </location>
</feature>
<feature type="binding site" evidence="8">
    <location>
        <position position="198"/>
    </location>
    <ligand>
        <name>substrate</name>
    </ligand>
</feature>
<dbReference type="Gene3D" id="3.30.1360.120">
    <property type="entry name" value="Probable tRNA modification gtpase trme, domain 1"/>
    <property type="match status" value="1"/>
</dbReference>
<dbReference type="GO" id="GO:0008483">
    <property type="term" value="F:transaminase activity"/>
    <property type="evidence" value="ECO:0007669"/>
    <property type="project" value="UniProtKB-KW"/>
</dbReference>
<dbReference type="GO" id="GO:0005960">
    <property type="term" value="C:glycine cleavage complex"/>
    <property type="evidence" value="ECO:0007669"/>
    <property type="project" value="InterPro"/>
</dbReference>
<dbReference type="InterPro" id="IPR013977">
    <property type="entry name" value="GcvT_C"/>
</dbReference>
<comment type="subunit">
    <text evidence="7">The glycine cleavage system is composed of four proteins: P, T, L and H.</text>
</comment>
<keyword evidence="3 7" id="KW-0032">Aminotransferase</keyword>
<evidence type="ECO:0000313" key="11">
    <source>
        <dbReference type="EMBL" id="PIW14890.1"/>
    </source>
</evidence>
<comment type="function">
    <text evidence="7">The glycine cleavage system catalyzes the degradation of glycine.</text>
</comment>
<comment type="caution">
    <text evidence="11">The sequence shown here is derived from an EMBL/GenBank/DDBJ whole genome shotgun (WGS) entry which is preliminary data.</text>
</comment>
<dbReference type="Pfam" id="PF01571">
    <property type="entry name" value="GCV_T"/>
    <property type="match status" value="1"/>
</dbReference>
<proteinExistence type="inferred from homology"/>
<dbReference type="GO" id="GO:0004047">
    <property type="term" value="F:aminomethyltransferase activity"/>
    <property type="evidence" value="ECO:0007669"/>
    <property type="project" value="UniProtKB-UniRule"/>
</dbReference>
<evidence type="ECO:0000259" key="10">
    <source>
        <dbReference type="Pfam" id="PF08669"/>
    </source>
</evidence>
<reference evidence="11 12" key="1">
    <citation type="submission" date="2017-09" db="EMBL/GenBank/DDBJ databases">
        <title>Depth-based differentiation of microbial function through sediment-hosted aquifers and enrichment of novel symbionts in the deep terrestrial subsurface.</title>
        <authorList>
            <person name="Probst A.J."/>
            <person name="Ladd B."/>
            <person name="Jarett J.K."/>
            <person name="Geller-Mcgrath D.E."/>
            <person name="Sieber C.M."/>
            <person name="Emerson J.B."/>
            <person name="Anantharaman K."/>
            <person name="Thomas B.C."/>
            <person name="Malmstrom R."/>
            <person name="Stieglmeier M."/>
            <person name="Klingl A."/>
            <person name="Woyke T."/>
            <person name="Ryan C.M."/>
            <person name="Banfield J.F."/>
        </authorList>
    </citation>
    <scope>NUCLEOTIDE SEQUENCE [LARGE SCALE GENOMIC DNA]</scope>
    <source>
        <strain evidence="11">CG17_big_fil_post_rev_8_21_14_2_50_48_46</strain>
    </source>
</reference>
<organism evidence="11 12">
    <name type="scientific">bacterium (Candidatus Blackallbacteria) CG17_big_fil_post_rev_8_21_14_2_50_48_46</name>
    <dbReference type="NCBI Taxonomy" id="2014261"/>
    <lineage>
        <taxon>Bacteria</taxon>
        <taxon>Candidatus Blackallbacteria</taxon>
    </lineage>
</organism>
<dbReference type="EC" id="2.1.2.10" evidence="2 7"/>
<evidence type="ECO:0000313" key="12">
    <source>
        <dbReference type="Proteomes" id="UP000231019"/>
    </source>
</evidence>
<evidence type="ECO:0000256" key="1">
    <source>
        <dbReference type="ARBA" id="ARBA00008609"/>
    </source>
</evidence>
<dbReference type="HAMAP" id="MF_00259">
    <property type="entry name" value="GcvT"/>
    <property type="match status" value="1"/>
</dbReference>
<comment type="similarity">
    <text evidence="1 7">Belongs to the GcvT family.</text>
</comment>
<dbReference type="Pfam" id="PF08669">
    <property type="entry name" value="GCV_T_C"/>
    <property type="match status" value="1"/>
</dbReference>
<evidence type="ECO:0000256" key="5">
    <source>
        <dbReference type="ARBA" id="ARBA00031395"/>
    </source>
</evidence>
<dbReference type="InterPro" id="IPR006223">
    <property type="entry name" value="GcvT"/>
</dbReference>
<dbReference type="Gene3D" id="4.10.1250.10">
    <property type="entry name" value="Aminomethyltransferase fragment"/>
    <property type="match status" value="1"/>
</dbReference>
<dbReference type="InterPro" id="IPR029043">
    <property type="entry name" value="GcvT/YgfZ_C"/>
</dbReference>
<dbReference type="SUPFAM" id="SSF103025">
    <property type="entry name" value="Folate-binding domain"/>
    <property type="match status" value="1"/>
</dbReference>
<dbReference type="PANTHER" id="PTHR43757:SF2">
    <property type="entry name" value="AMINOMETHYLTRANSFERASE, MITOCHONDRIAL"/>
    <property type="match status" value="1"/>
</dbReference>
<evidence type="ECO:0000256" key="7">
    <source>
        <dbReference type="HAMAP-Rule" id="MF_00259"/>
    </source>
</evidence>
<dbReference type="Proteomes" id="UP000231019">
    <property type="component" value="Unassembled WGS sequence"/>
</dbReference>
<dbReference type="FunFam" id="4.10.1250.10:FF:000001">
    <property type="entry name" value="Aminomethyltransferase"/>
    <property type="match status" value="1"/>
</dbReference>
<comment type="catalytic activity">
    <reaction evidence="6 7">
        <text>N(6)-[(R)-S(8)-aminomethyldihydrolipoyl]-L-lysyl-[protein] + (6S)-5,6,7,8-tetrahydrofolate = N(6)-[(R)-dihydrolipoyl]-L-lysyl-[protein] + (6R)-5,10-methylene-5,6,7,8-tetrahydrofolate + NH4(+)</text>
        <dbReference type="Rhea" id="RHEA:16945"/>
        <dbReference type="Rhea" id="RHEA-COMP:10475"/>
        <dbReference type="Rhea" id="RHEA-COMP:10492"/>
        <dbReference type="ChEBI" id="CHEBI:15636"/>
        <dbReference type="ChEBI" id="CHEBI:28938"/>
        <dbReference type="ChEBI" id="CHEBI:57453"/>
        <dbReference type="ChEBI" id="CHEBI:83100"/>
        <dbReference type="ChEBI" id="CHEBI:83143"/>
        <dbReference type="EC" id="2.1.2.10"/>
    </reaction>
</comment>
<dbReference type="GO" id="GO:0005829">
    <property type="term" value="C:cytosol"/>
    <property type="evidence" value="ECO:0007669"/>
    <property type="project" value="TreeGrafter"/>
</dbReference>
<dbReference type="InterPro" id="IPR022903">
    <property type="entry name" value="GcvT_bac"/>
</dbReference>
<sequence length="370" mass="41003">MTELKKTALHPVHCELGARMVDFGGWDMPVQYSSISEEHQAVRQRLGIFDVSHMGTFRASGPEALEWLESLVPNRVSALVPGKALYTQLCNQQGGTLDDLLIYRLDETVFQLVVNASNREQDWDWMTSHLPEQGVVFEDLSAQTCILALQGPMAAQVLSQVLNQDLSTIGNYHLSPTDALGFPLLLARTGYTGEDGFEIFVAPEKARQVWELLLQAGQGAGIRPCGLGARDTLRLESAMPLYGHELDLQTSPLEAGLAWSVKLDKPQAFIGKSALQVQKDQGLRKKRLGFRLTGTRRAPRQGYTLWLGERQIGLVTSGTLSPSLNEPIGLALIEALTAEEIQAIEIDIRGQRMPIEPIKLPFYRRPNRIP</sequence>
<keyword evidence="4 7" id="KW-0808">Transferase</keyword>
<feature type="domain" description="GCVT N-terminal" evidence="9">
    <location>
        <begin position="9"/>
        <end position="265"/>
    </location>
</feature>
<name>A0A2M7G0V4_9BACT</name>
<evidence type="ECO:0000256" key="3">
    <source>
        <dbReference type="ARBA" id="ARBA00022576"/>
    </source>
</evidence>
<evidence type="ECO:0000259" key="9">
    <source>
        <dbReference type="Pfam" id="PF01571"/>
    </source>
</evidence>
<dbReference type="Gene3D" id="2.40.30.110">
    <property type="entry name" value="Aminomethyltransferase beta-barrel domains"/>
    <property type="match status" value="1"/>
</dbReference>
<dbReference type="SUPFAM" id="SSF101790">
    <property type="entry name" value="Aminomethyltransferase beta-barrel domain"/>
    <property type="match status" value="1"/>
</dbReference>
<evidence type="ECO:0000256" key="6">
    <source>
        <dbReference type="ARBA" id="ARBA00047665"/>
    </source>
</evidence>
<dbReference type="EMBL" id="PFFQ01000055">
    <property type="protein sequence ID" value="PIW14890.1"/>
    <property type="molecule type" value="Genomic_DNA"/>
</dbReference>
<gene>
    <name evidence="7 11" type="primary">gcvT</name>
    <name evidence="11" type="ORF">COW36_19775</name>
</gene>
<accession>A0A2M7G0V4</accession>
<dbReference type="FunFam" id="3.30.70.1400:FF:000001">
    <property type="entry name" value="Aminomethyltransferase"/>
    <property type="match status" value="1"/>
</dbReference>
<dbReference type="PIRSF" id="PIRSF006487">
    <property type="entry name" value="GcvT"/>
    <property type="match status" value="1"/>
</dbReference>
<evidence type="ECO:0000256" key="2">
    <source>
        <dbReference type="ARBA" id="ARBA00012616"/>
    </source>
</evidence>
<evidence type="ECO:0000256" key="4">
    <source>
        <dbReference type="ARBA" id="ARBA00022679"/>
    </source>
</evidence>
<dbReference type="NCBIfam" id="TIGR00528">
    <property type="entry name" value="gcvT"/>
    <property type="match status" value="1"/>
</dbReference>
<dbReference type="InterPro" id="IPR006222">
    <property type="entry name" value="GCVT_N"/>
</dbReference>